<feature type="transmembrane region" description="Helical" evidence="1">
    <location>
        <begin position="167"/>
        <end position="189"/>
    </location>
</feature>
<feature type="domain" description="DUF6533" evidence="2">
    <location>
        <begin position="19"/>
        <end position="63"/>
    </location>
</feature>
<gene>
    <name evidence="3" type="ORF">BJ212DRAFT_582311</name>
</gene>
<dbReference type="OrthoDB" id="2627098at2759"/>
<sequence length="303" mass="34301">MQYSADDVAAASSLQFLTYLCVSTATFWTYYYAWSLHEEWTFLLRSRWNKVKCLYIITRNVPFVIITLDLYLYFTPDNHSEKCLMLINIYSSFGFISVVCSESIFVLRTYALWNNNKFVLVATVCTAITFVIASIDVAFTTIAASHVMTSAIPGITGCYRTSHGIQLSMPFLLLFVFELGLISLTLIRAMQNWRTVNGPLYTVLVKHNIFYYACGLFLAAVNVLMPMLFSQYAIHSVFENLQFYVLAILATRMHLHLWNVGQDLHIRGSDALMLALMSDAPLHFSDAPVLTPIPDAPTADQTV</sequence>
<dbReference type="RefSeq" id="XP_041189444.1">
    <property type="nucleotide sequence ID" value="XM_041343572.1"/>
</dbReference>
<dbReference type="GeneID" id="64637588"/>
<protein>
    <recommendedName>
        <fullName evidence="2">DUF6533 domain-containing protein</fullName>
    </recommendedName>
</protein>
<keyword evidence="1" id="KW-0472">Membrane</keyword>
<evidence type="ECO:0000259" key="2">
    <source>
        <dbReference type="Pfam" id="PF20151"/>
    </source>
</evidence>
<keyword evidence="4" id="KW-1185">Reference proteome</keyword>
<evidence type="ECO:0000313" key="3">
    <source>
        <dbReference type="EMBL" id="KAG1810548.1"/>
    </source>
</evidence>
<dbReference type="InterPro" id="IPR045340">
    <property type="entry name" value="DUF6533"/>
</dbReference>
<keyword evidence="1" id="KW-1133">Transmembrane helix</keyword>
<evidence type="ECO:0000256" key="1">
    <source>
        <dbReference type="SAM" id="Phobius"/>
    </source>
</evidence>
<comment type="caution">
    <text evidence="3">The sequence shown here is derived from an EMBL/GenBank/DDBJ whole genome shotgun (WGS) entry which is preliminary data.</text>
</comment>
<feature type="transmembrane region" description="Helical" evidence="1">
    <location>
        <begin position="54"/>
        <end position="74"/>
    </location>
</feature>
<keyword evidence="1" id="KW-0812">Transmembrane</keyword>
<proteinExistence type="predicted"/>
<dbReference type="Proteomes" id="UP000807769">
    <property type="component" value="Unassembled WGS sequence"/>
</dbReference>
<accession>A0A9P7JA96</accession>
<name>A0A9P7JA96_9AGAM</name>
<dbReference type="EMBL" id="JABBWG010000032">
    <property type="protein sequence ID" value="KAG1810548.1"/>
    <property type="molecule type" value="Genomic_DNA"/>
</dbReference>
<feature type="transmembrane region" description="Helical" evidence="1">
    <location>
        <begin position="16"/>
        <end position="33"/>
    </location>
</feature>
<dbReference type="AlphaFoldDB" id="A0A9P7JA96"/>
<evidence type="ECO:0000313" key="4">
    <source>
        <dbReference type="Proteomes" id="UP000807769"/>
    </source>
</evidence>
<reference evidence="3" key="1">
    <citation type="journal article" date="2020" name="New Phytol.">
        <title>Comparative genomics reveals dynamic genome evolution in host specialist ectomycorrhizal fungi.</title>
        <authorList>
            <person name="Lofgren L.A."/>
            <person name="Nguyen N.H."/>
            <person name="Vilgalys R."/>
            <person name="Ruytinx J."/>
            <person name="Liao H.L."/>
            <person name="Branco S."/>
            <person name="Kuo A."/>
            <person name="LaButti K."/>
            <person name="Lipzen A."/>
            <person name="Andreopoulos W."/>
            <person name="Pangilinan J."/>
            <person name="Riley R."/>
            <person name="Hundley H."/>
            <person name="Na H."/>
            <person name="Barry K."/>
            <person name="Grigoriev I.V."/>
            <person name="Stajich J.E."/>
            <person name="Kennedy P.G."/>
        </authorList>
    </citation>
    <scope>NUCLEOTIDE SEQUENCE</scope>
    <source>
        <strain evidence="3">MN1</strain>
    </source>
</reference>
<feature type="transmembrane region" description="Helical" evidence="1">
    <location>
        <begin position="119"/>
        <end position="147"/>
    </location>
</feature>
<organism evidence="3 4">
    <name type="scientific">Suillus subaureus</name>
    <dbReference type="NCBI Taxonomy" id="48587"/>
    <lineage>
        <taxon>Eukaryota</taxon>
        <taxon>Fungi</taxon>
        <taxon>Dikarya</taxon>
        <taxon>Basidiomycota</taxon>
        <taxon>Agaricomycotina</taxon>
        <taxon>Agaricomycetes</taxon>
        <taxon>Agaricomycetidae</taxon>
        <taxon>Boletales</taxon>
        <taxon>Suillineae</taxon>
        <taxon>Suillaceae</taxon>
        <taxon>Suillus</taxon>
    </lineage>
</organism>
<feature type="transmembrane region" description="Helical" evidence="1">
    <location>
        <begin position="86"/>
        <end position="107"/>
    </location>
</feature>
<feature type="transmembrane region" description="Helical" evidence="1">
    <location>
        <begin position="209"/>
        <end position="229"/>
    </location>
</feature>
<dbReference type="Pfam" id="PF20151">
    <property type="entry name" value="DUF6533"/>
    <property type="match status" value="1"/>
</dbReference>